<organism evidence="1 2">
    <name type="scientific">Candidatus Curtissbacteria bacterium GW2011_GWA1_40_16</name>
    <dbReference type="NCBI Taxonomy" id="1618405"/>
    <lineage>
        <taxon>Bacteria</taxon>
        <taxon>Candidatus Curtissiibacteriota</taxon>
    </lineage>
</organism>
<gene>
    <name evidence="1" type="ORF">UT84_C0003G0077</name>
</gene>
<comment type="caution">
    <text evidence="1">The sequence shown here is derived from an EMBL/GenBank/DDBJ whole genome shotgun (WGS) entry which is preliminary data.</text>
</comment>
<accession>A0A0G0ULF3</accession>
<evidence type="ECO:0000313" key="2">
    <source>
        <dbReference type="Proteomes" id="UP000034531"/>
    </source>
</evidence>
<dbReference type="Proteomes" id="UP000034531">
    <property type="component" value="Unassembled WGS sequence"/>
</dbReference>
<name>A0A0G0ULF3_9BACT</name>
<evidence type="ECO:0000313" key="1">
    <source>
        <dbReference type="EMBL" id="KKR51082.1"/>
    </source>
</evidence>
<sequence>MIECMFAMTENSPGLTPYTPETPLTVKDSYFRAHVEGNQYFPQKMRVIRLFVGCAVIIDPPADFQNLRTSRISDVQIEELAAEMNASHEANRIMRFSEGSPELAKMGNRPSMAVRRERLPQLWQSDIDGVLRMIHQKVAGGPPLPAAEDVNTGQVTPISIEAVEQINRYWQDPKKQVEIRLMQDSARLIQDILHENDGKFVRMVSYLRQAALDHEKLERGILGLYLDPHSRKLLTQVYGTNGTFNSQTFTRFLEDTQSLNITPTRQTAQNDVIFKLLKNAIQMEVKKAKLPMPFGLDYTIEEPSHQYPSTTPASFSP</sequence>
<dbReference type="EMBL" id="LBYI01000003">
    <property type="protein sequence ID" value="KKR51082.1"/>
    <property type="molecule type" value="Genomic_DNA"/>
</dbReference>
<proteinExistence type="predicted"/>
<protein>
    <submittedName>
        <fullName evidence="1">Uncharacterized protein</fullName>
    </submittedName>
</protein>
<reference evidence="1 2" key="1">
    <citation type="journal article" date="2015" name="Nature">
        <title>rRNA introns, odd ribosomes, and small enigmatic genomes across a large radiation of phyla.</title>
        <authorList>
            <person name="Brown C.T."/>
            <person name="Hug L.A."/>
            <person name="Thomas B.C."/>
            <person name="Sharon I."/>
            <person name="Castelle C.J."/>
            <person name="Singh A."/>
            <person name="Wilkins M.J."/>
            <person name="Williams K.H."/>
            <person name="Banfield J.F."/>
        </authorList>
    </citation>
    <scope>NUCLEOTIDE SEQUENCE [LARGE SCALE GENOMIC DNA]</scope>
</reference>
<dbReference type="AlphaFoldDB" id="A0A0G0ULF3"/>